<proteinExistence type="predicted"/>
<keyword evidence="5" id="KW-0653">Protein transport</keyword>
<evidence type="ECO:0000256" key="1">
    <source>
        <dbReference type="ARBA" id="ARBA00004123"/>
    </source>
</evidence>
<dbReference type="InterPro" id="IPR001494">
    <property type="entry name" value="Importin-beta_N"/>
</dbReference>
<evidence type="ECO:0000256" key="6">
    <source>
        <dbReference type="ARBA" id="ARBA00023242"/>
    </source>
</evidence>
<dbReference type="OMA" id="HIVIRIC"/>
<dbReference type="InterPro" id="IPR011989">
    <property type="entry name" value="ARM-like"/>
</dbReference>
<evidence type="ECO:0000256" key="3">
    <source>
        <dbReference type="ARBA" id="ARBA00022448"/>
    </source>
</evidence>
<dbReference type="GO" id="GO:0031267">
    <property type="term" value="F:small GTPase binding"/>
    <property type="evidence" value="ECO:0007669"/>
    <property type="project" value="InterPro"/>
</dbReference>
<name>A0A226D3I1_FOLCA</name>
<keyword evidence="4" id="KW-0963">Cytoplasm</keyword>
<sequence>MDIRRMEGLLRATIDPNQHSAADEELNKVENIPGVAPALLQIIMSHGVGMPIRQAGVHHLKKFILNSWSVEDTTRFQLRDQDRAVIRDALVDAAVEAPQIIRSELCECIGYICKADFPTRWPSLVDDIVIYLQSPDAAGYPGALSGFRVLVKSFDHKRGDERVPLDEAVDTLLPLVQQIMVRVLPDDSPQALMIQRLALKTFYALIQYQLPLGERGSCTRFQQWMELVKHVLARTNPELEKNPVEDEERQGLEEHDWWKSKKWTIRILYVIFKRYGSPGGMTKDTATDYLSNFSEGATPVVLQILETHRSGNFVADKVMLEGSLYLQVVKASLQHDLIPPPIAEEKDETSHGHEPQSHDGDEIYEEPVEALENLGRLSKTKTSLPKNDEVNVVSKTTN</sequence>
<dbReference type="STRING" id="158441.A0A226D3I1"/>
<dbReference type="SUPFAM" id="SSF48371">
    <property type="entry name" value="ARM repeat"/>
    <property type="match status" value="1"/>
</dbReference>
<protein>
    <submittedName>
        <fullName evidence="9">Importin-8</fullName>
    </submittedName>
</protein>
<evidence type="ECO:0000259" key="8">
    <source>
        <dbReference type="PROSITE" id="PS50166"/>
    </source>
</evidence>
<dbReference type="AlphaFoldDB" id="A0A226D3I1"/>
<reference evidence="9 10" key="1">
    <citation type="submission" date="2015-12" db="EMBL/GenBank/DDBJ databases">
        <title>The genome of Folsomia candida.</title>
        <authorList>
            <person name="Faddeeva A."/>
            <person name="Derks M.F."/>
            <person name="Anvar Y."/>
            <person name="Smit S."/>
            <person name="Van Straalen N."/>
            <person name="Roelofs D."/>
        </authorList>
    </citation>
    <scope>NUCLEOTIDE SEQUENCE [LARGE SCALE GENOMIC DNA]</scope>
    <source>
        <strain evidence="9 10">VU population</strain>
        <tissue evidence="9">Whole body</tissue>
    </source>
</reference>
<evidence type="ECO:0000313" key="9">
    <source>
        <dbReference type="EMBL" id="OXA39779.1"/>
    </source>
</evidence>
<organism evidence="9 10">
    <name type="scientific">Folsomia candida</name>
    <name type="common">Springtail</name>
    <dbReference type="NCBI Taxonomy" id="158441"/>
    <lineage>
        <taxon>Eukaryota</taxon>
        <taxon>Metazoa</taxon>
        <taxon>Ecdysozoa</taxon>
        <taxon>Arthropoda</taxon>
        <taxon>Hexapoda</taxon>
        <taxon>Collembola</taxon>
        <taxon>Entomobryomorpha</taxon>
        <taxon>Isotomoidea</taxon>
        <taxon>Isotomidae</taxon>
        <taxon>Proisotominae</taxon>
        <taxon>Folsomia</taxon>
    </lineage>
</organism>
<feature type="domain" description="Importin N-terminal" evidence="8">
    <location>
        <begin position="22"/>
        <end position="96"/>
    </location>
</feature>
<keyword evidence="10" id="KW-1185">Reference proteome</keyword>
<dbReference type="GO" id="GO:0006606">
    <property type="term" value="P:protein import into nucleus"/>
    <property type="evidence" value="ECO:0007669"/>
    <property type="project" value="TreeGrafter"/>
</dbReference>
<evidence type="ECO:0000313" key="10">
    <source>
        <dbReference type="Proteomes" id="UP000198287"/>
    </source>
</evidence>
<dbReference type="GO" id="GO:0005829">
    <property type="term" value="C:cytosol"/>
    <property type="evidence" value="ECO:0007669"/>
    <property type="project" value="TreeGrafter"/>
</dbReference>
<dbReference type="Proteomes" id="UP000198287">
    <property type="component" value="Unassembled WGS sequence"/>
</dbReference>
<comment type="caution">
    <text evidence="9">The sequence shown here is derived from an EMBL/GenBank/DDBJ whole genome shotgun (WGS) entry which is preliminary data.</text>
</comment>
<dbReference type="PANTHER" id="PTHR10997:SF18">
    <property type="entry name" value="D-IMPORTIN 7_RANBP7"/>
    <property type="match status" value="1"/>
</dbReference>
<feature type="compositionally biased region" description="Basic and acidic residues" evidence="7">
    <location>
        <begin position="348"/>
        <end position="361"/>
    </location>
</feature>
<dbReference type="SMART" id="SM00913">
    <property type="entry name" value="IBN_N"/>
    <property type="match status" value="1"/>
</dbReference>
<dbReference type="Gene3D" id="1.25.10.10">
    <property type="entry name" value="Leucine-rich Repeat Variant"/>
    <property type="match status" value="1"/>
</dbReference>
<evidence type="ECO:0000256" key="7">
    <source>
        <dbReference type="SAM" id="MobiDB-lite"/>
    </source>
</evidence>
<dbReference type="OrthoDB" id="760868at2759"/>
<dbReference type="GO" id="GO:0005635">
    <property type="term" value="C:nuclear envelope"/>
    <property type="evidence" value="ECO:0007669"/>
    <property type="project" value="TreeGrafter"/>
</dbReference>
<dbReference type="EMBL" id="LNIX01000037">
    <property type="protein sequence ID" value="OXA39779.1"/>
    <property type="molecule type" value="Genomic_DNA"/>
</dbReference>
<feature type="region of interest" description="Disordered" evidence="7">
    <location>
        <begin position="342"/>
        <end position="398"/>
    </location>
</feature>
<evidence type="ECO:0000256" key="4">
    <source>
        <dbReference type="ARBA" id="ARBA00022490"/>
    </source>
</evidence>
<evidence type="ECO:0000256" key="2">
    <source>
        <dbReference type="ARBA" id="ARBA00004496"/>
    </source>
</evidence>
<dbReference type="Pfam" id="PF03810">
    <property type="entry name" value="IBN_N"/>
    <property type="match status" value="1"/>
</dbReference>
<evidence type="ECO:0000256" key="5">
    <source>
        <dbReference type="ARBA" id="ARBA00022927"/>
    </source>
</evidence>
<gene>
    <name evidence="9" type="ORF">Fcan01_25444</name>
</gene>
<dbReference type="PROSITE" id="PS50166">
    <property type="entry name" value="IMPORTIN_B_NT"/>
    <property type="match status" value="1"/>
</dbReference>
<dbReference type="PANTHER" id="PTHR10997">
    <property type="entry name" value="IMPORTIN-7, 8, 11"/>
    <property type="match status" value="1"/>
</dbReference>
<accession>A0A226D3I1</accession>
<keyword evidence="3" id="KW-0813">Transport</keyword>
<keyword evidence="6" id="KW-0539">Nucleus</keyword>
<comment type="subcellular location">
    <subcellularLocation>
        <location evidence="2">Cytoplasm</location>
    </subcellularLocation>
    <subcellularLocation>
        <location evidence="1">Nucleus</location>
    </subcellularLocation>
</comment>
<dbReference type="InterPro" id="IPR016024">
    <property type="entry name" value="ARM-type_fold"/>
</dbReference>